<accession>A0A917ZZ38</accession>
<evidence type="ECO:0000313" key="2">
    <source>
        <dbReference type="Proteomes" id="UP000641932"/>
    </source>
</evidence>
<gene>
    <name evidence="1" type="ORF">GCM10012280_71580</name>
</gene>
<name>A0A917ZZ38_9ACTN</name>
<evidence type="ECO:0000313" key="1">
    <source>
        <dbReference type="EMBL" id="GGP01201.1"/>
    </source>
</evidence>
<dbReference type="AlphaFoldDB" id="A0A917ZZ38"/>
<keyword evidence="2" id="KW-1185">Reference proteome</keyword>
<dbReference type="EMBL" id="BMMS01000090">
    <property type="protein sequence ID" value="GGP01201.1"/>
    <property type="molecule type" value="Genomic_DNA"/>
</dbReference>
<dbReference type="RefSeq" id="WP_189135999.1">
    <property type="nucleotide sequence ID" value="NZ_BMMS01000090.1"/>
</dbReference>
<reference evidence="1" key="2">
    <citation type="submission" date="2020-09" db="EMBL/GenBank/DDBJ databases">
        <authorList>
            <person name="Sun Q."/>
            <person name="Zhou Y."/>
        </authorList>
    </citation>
    <scope>NUCLEOTIDE SEQUENCE</scope>
    <source>
        <strain evidence="1">CGMCC 4.7201</strain>
    </source>
</reference>
<dbReference type="Proteomes" id="UP000641932">
    <property type="component" value="Unassembled WGS sequence"/>
</dbReference>
<comment type="caution">
    <text evidence="1">The sequence shown here is derived from an EMBL/GenBank/DDBJ whole genome shotgun (WGS) entry which is preliminary data.</text>
</comment>
<organism evidence="1 2">
    <name type="scientific">Wenjunlia tyrosinilytica</name>
    <dbReference type="NCBI Taxonomy" id="1544741"/>
    <lineage>
        <taxon>Bacteria</taxon>
        <taxon>Bacillati</taxon>
        <taxon>Actinomycetota</taxon>
        <taxon>Actinomycetes</taxon>
        <taxon>Kitasatosporales</taxon>
        <taxon>Streptomycetaceae</taxon>
        <taxon>Wenjunlia</taxon>
    </lineage>
</organism>
<proteinExistence type="predicted"/>
<sequence>MLFYLTTHKCHWVRLASVPLFLKPRALHPSPHPPGNGVVPQQATAALHLLITRAIAPHHAA</sequence>
<protein>
    <submittedName>
        <fullName evidence="1">Uncharacterized protein</fullName>
    </submittedName>
</protein>
<reference evidence="1" key="1">
    <citation type="journal article" date="2014" name="Int. J. Syst. Evol. Microbiol.">
        <title>Complete genome sequence of Corynebacterium casei LMG S-19264T (=DSM 44701T), isolated from a smear-ripened cheese.</title>
        <authorList>
            <consortium name="US DOE Joint Genome Institute (JGI-PGF)"/>
            <person name="Walter F."/>
            <person name="Albersmeier A."/>
            <person name="Kalinowski J."/>
            <person name="Ruckert C."/>
        </authorList>
    </citation>
    <scope>NUCLEOTIDE SEQUENCE</scope>
    <source>
        <strain evidence="1">CGMCC 4.7201</strain>
    </source>
</reference>